<keyword evidence="3" id="KW-1185">Reference proteome</keyword>
<comment type="caution">
    <text evidence="2">The sequence shown here is derived from an EMBL/GenBank/DDBJ whole genome shotgun (WGS) entry which is preliminary data.</text>
</comment>
<name>A0ABR8T311_9BACL</name>
<dbReference type="InterPro" id="IPR038735">
    <property type="entry name" value="MSMEG_1276-like_NTP-PPase_dom"/>
</dbReference>
<keyword evidence="1" id="KW-0175">Coiled coil</keyword>
<dbReference type="RefSeq" id="WP_191802912.1">
    <property type="nucleotide sequence ID" value="NZ_JACSQL010000010.1"/>
</dbReference>
<evidence type="ECO:0000256" key="1">
    <source>
        <dbReference type="SAM" id="Coils"/>
    </source>
</evidence>
<gene>
    <name evidence="2" type="ORF">H9647_18955</name>
</gene>
<dbReference type="CDD" id="cd11532">
    <property type="entry name" value="NTP-PPase_COG4997"/>
    <property type="match status" value="1"/>
</dbReference>
<protein>
    <submittedName>
        <fullName evidence="2">Nucleoside triphosphate pyrophosphohydrolase</fullName>
    </submittedName>
</protein>
<sequence length="106" mass="12351">MRTYNKLIRDLIPNIIQSQGKRCKTLILDQKTYKSALRAKLEEEHREYQEAETDVLANEELADMLEVIYALASVHGISEEELNKIRKDKADQRGAFKEKIFLVEVD</sequence>
<organism evidence="2 3">
    <name type="scientific">Paenibacillus gallinarum</name>
    <dbReference type="NCBI Taxonomy" id="2762232"/>
    <lineage>
        <taxon>Bacteria</taxon>
        <taxon>Bacillati</taxon>
        <taxon>Bacillota</taxon>
        <taxon>Bacilli</taxon>
        <taxon>Bacillales</taxon>
        <taxon>Paenibacillaceae</taxon>
        <taxon>Paenibacillus</taxon>
    </lineage>
</organism>
<dbReference type="Proteomes" id="UP000608071">
    <property type="component" value="Unassembled WGS sequence"/>
</dbReference>
<proteinExistence type="predicted"/>
<evidence type="ECO:0000313" key="2">
    <source>
        <dbReference type="EMBL" id="MBD7970146.1"/>
    </source>
</evidence>
<reference evidence="2 3" key="1">
    <citation type="submission" date="2020-08" db="EMBL/GenBank/DDBJ databases">
        <title>A Genomic Blueprint of the Chicken Gut Microbiome.</title>
        <authorList>
            <person name="Gilroy R."/>
            <person name="Ravi A."/>
            <person name="Getino M."/>
            <person name="Pursley I."/>
            <person name="Horton D.L."/>
            <person name="Alikhan N.-F."/>
            <person name="Baker D."/>
            <person name="Gharbi K."/>
            <person name="Hall N."/>
            <person name="Watson M."/>
            <person name="Adriaenssens E.M."/>
            <person name="Foster-Nyarko E."/>
            <person name="Jarju S."/>
            <person name="Secka A."/>
            <person name="Antonio M."/>
            <person name="Oren A."/>
            <person name="Chaudhuri R."/>
            <person name="La Ragione R.M."/>
            <person name="Hildebrand F."/>
            <person name="Pallen M.J."/>
        </authorList>
    </citation>
    <scope>NUCLEOTIDE SEQUENCE [LARGE SCALE GENOMIC DNA]</scope>
    <source>
        <strain evidence="2 3">Sa2BVA9</strain>
    </source>
</reference>
<dbReference type="EMBL" id="JACSQL010000010">
    <property type="protein sequence ID" value="MBD7970146.1"/>
    <property type="molecule type" value="Genomic_DNA"/>
</dbReference>
<feature type="coiled-coil region" evidence="1">
    <location>
        <begin position="34"/>
        <end position="61"/>
    </location>
</feature>
<accession>A0ABR8T311</accession>
<evidence type="ECO:0000313" key="3">
    <source>
        <dbReference type="Proteomes" id="UP000608071"/>
    </source>
</evidence>